<dbReference type="InterPro" id="IPR011037">
    <property type="entry name" value="Pyrv_Knase-like_insert_dom_sf"/>
</dbReference>
<dbReference type="OrthoDB" id="581532at2"/>
<dbReference type="Pfam" id="PF03476">
    <property type="entry name" value="MOSC_N"/>
    <property type="match status" value="1"/>
</dbReference>
<evidence type="ECO:0000259" key="1">
    <source>
        <dbReference type="PROSITE" id="PS51340"/>
    </source>
</evidence>
<comment type="caution">
    <text evidence="2">The sequence shown here is derived from an EMBL/GenBank/DDBJ whole genome shotgun (WGS) entry which is preliminary data.</text>
</comment>
<dbReference type="GO" id="GO:0030151">
    <property type="term" value="F:molybdenum ion binding"/>
    <property type="evidence" value="ECO:0007669"/>
    <property type="project" value="InterPro"/>
</dbReference>
<dbReference type="SUPFAM" id="SSF141673">
    <property type="entry name" value="MOSC N-terminal domain-like"/>
    <property type="match status" value="1"/>
</dbReference>
<dbReference type="PANTHER" id="PTHR14237:SF19">
    <property type="entry name" value="MITOCHONDRIAL AMIDOXIME REDUCING COMPONENT 1"/>
    <property type="match status" value="1"/>
</dbReference>
<reference evidence="2" key="1">
    <citation type="submission" date="2019-10" db="EMBL/GenBank/DDBJ databases">
        <authorList>
            <consortium name="Genoscope - CEA"/>
            <person name="William W."/>
        </authorList>
    </citation>
    <scope>NUCLEOTIDE SEQUENCE [LARGE SCALE GENOMIC DNA]</scope>
    <source>
        <strain evidence="2">BBR_PRJEB10992</strain>
    </source>
</reference>
<proteinExistence type="predicted"/>
<dbReference type="Pfam" id="PF03473">
    <property type="entry name" value="MOSC"/>
    <property type="match status" value="1"/>
</dbReference>
<dbReference type="RefSeq" id="WP_083618563.1">
    <property type="nucleotide sequence ID" value="NZ_LR734844.1"/>
</dbReference>
<dbReference type="GO" id="GO:0030170">
    <property type="term" value="F:pyridoxal phosphate binding"/>
    <property type="evidence" value="ECO:0007669"/>
    <property type="project" value="InterPro"/>
</dbReference>
<dbReference type="Proteomes" id="UP000184550">
    <property type="component" value="Unassembled WGS sequence"/>
</dbReference>
<sequence>MNLLELFIYPIKSCGKIALNQAEVTLKGLAWDREFMWVDESGQFVTQRTYPQLTKIQVQRLGDRIELSVEDSTIEPFKLQPTVTGTSKTVQVWRDQTVAIDQGDEVANWLQNALKSDAQPDFRLMRQSPDFIRPVDPNYAVNTDNQVSFADGYPCLLTNTASLAELNRKLQETYPLSSQQIPMNRFRPNIVIDTDQAFIEDQWKTILIGEVYFDLVKPCSRCIVTTTDQKSGERNQLKEPLKTLSTFRQQPRGVMFGFNMIPRNTGTIQVGDSVEVVETH</sequence>
<dbReference type="AlphaFoldDB" id="A0A7Z9BHH5"/>
<dbReference type="GO" id="GO:0003824">
    <property type="term" value="F:catalytic activity"/>
    <property type="evidence" value="ECO:0007669"/>
    <property type="project" value="InterPro"/>
</dbReference>
<dbReference type="PROSITE" id="PS51340">
    <property type="entry name" value="MOSC"/>
    <property type="match status" value="1"/>
</dbReference>
<dbReference type="EMBL" id="CZCU02000099">
    <property type="protein sequence ID" value="VXD13871.1"/>
    <property type="molecule type" value="Genomic_DNA"/>
</dbReference>
<keyword evidence="3" id="KW-1185">Reference proteome</keyword>
<dbReference type="PANTHER" id="PTHR14237">
    <property type="entry name" value="MOLYBDOPTERIN COFACTOR SULFURASE MOSC"/>
    <property type="match status" value="1"/>
</dbReference>
<organism evidence="2 3">
    <name type="scientific">Planktothrix serta PCC 8927</name>
    <dbReference type="NCBI Taxonomy" id="671068"/>
    <lineage>
        <taxon>Bacteria</taxon>
        <taxon>Bacillati</taxon>
        <taxon>Cyanobacteriota</taxon>
        <taxon>Cyanophyceae</taxon>
        <taxon>Oscillatoriophycideae</taxon>
        <taxon>Oscillatoriales</taxon>
        <taxon>Microcoleaceae</taxon>
        <taxon>Planktothrix</taxon>
    </lineage>
</organism>
<dbReference type="InterPro" id="IPR005302">
    <property type="entry name" value="MoCF_Sase_C"/>
</dbReference>
<dbReference type="SUPFAM" id="SSF50800">
    <property type="entry name" value="PK beta-barrel domain-like"/>
    <property type="match status" value="1"/>
</dbReference>
<gene>
    <name evidence="2" type="ORF">PL8927_270177</name>
</gene>
<accession>A0A7Z9BHH5</accession>
<feature type="domain" description="MOSC" evidence="1">
    <location>
        <begin position="127"/>
        <end position="277"/>
    </location>
</feature>
<dbReference type="InterPro" id="IPR005303">
    <property type="entry name" value="MOCOS_middle"/>
</dbReference>
<evidence type="ECO:0000313" key="3">
    <source>
        <dbReference type="Proteomes" id="UP000184550"/>
    </source>
</evidence>
<name>A0A7Z9BHH5_9CYAN</name>
<evidence type="ECO:0000313" key="2">
    <source>
        <dbReference type="EMBL" id="VXD13871.1"/>
    </source>
</evidence>
<protein>
    <recommendedName>
        <fullName evidence="1">MOSC domain-containing protein</fullName>
    </recommendedName>
</protein>